<sequence>MIELTDNAATELKSIIDKEEKKDHALRIFVAGMGCSGIQYGLALDDDVKEEDVTVESKDIKIVMDSDIVGGLTEAKIDFIDTPQGKGFVIDNPKAASECGSGCQGCQ</sequence>
<dbReference type="PANTHER" id="PTHR43011:SF1">
    <property type="entry name" value="IRON-SULFUR CLUSTER ASSEMBLY 2 HOMOLOG, MITOCHONDRIAL"/>
    <property type="match status" value="1"/>
</dbReference>
<dbReference type="InterPro" id="IPR016092">
    <property type="entry name" value="ATAP"/>
</dbReference>
<protein>
    <submittedName>
        <fullName evidence="2">Iron-sulfur cluster assembly accessory protein</fullName>
    </submittedName>
</protein>
<dbReference type="Gene3D" id="2.60.300.12">
    <property type="entry name" value="HesB-like domain"/>
    <property type="match status" value="1"/>
</dbReference>
<dbReference type="InterPro" id="IPR000361">
    <property type="entry name" value="ATAP_core_dom"/>
</dbReference>
<gene>
    <name evidence="2" type="ordered locus">Mzhil_0039</name>
</gene>
<proteinExistence type="predicted"/>
<dbReference type="STRING" id="679901.Mzhil_0039"/>
<keyword evidence="3" id="KW-1185">Reference proteome</keyword>
<dbReference type="KEGG" id="mzh:Mzhil_0039"/>
<dbReference type="GO" id="GO:0005506">
    <property type="term" value="F:iron ion binding"/>
    <property type="evidence" value="ECO:0007669"/>
    <property type="project" value="TreeGrafter"/>
</dbReference>
<dbReference type="Proteomes" id="UP000006622">
    <property type="component" value="Chromosome"/>
</dbReference>
<evidence type="ECO:0000313" key="2">
    <source>
        <dbReference type="EMBL" id="AEH59920.1"/>
    </source>
</evidence>
<evidence type="ECO:0000313" key="3">
    <source>
        <dbReference type="Proteomes" id="UP000006622"/>
    </source>
</evidence>
<reference evidence="2" key="1">
    <citation type="submission" date="2010-07" db="EMBL/GenBank/DDBJ databases">
        <title>The complete genome of Methanosalsum zhilinae DSM 4017.</title>
        <authorList>
            <consortium name="US DOE Joint Genome Institute (JGI-PGF)"/>
            <person name="Lucas S."/>
            <person name="Copeland A."/>
            <person name="Lapidus A."/>
            <person name="Glavina del Rio T."/>
            <person name="Dalin E."/>
            <person name="Tice H."/>
            <person name="Bruce D."/>
            <person name="Goodwin L."/>
            <person name="Pitluck S."/>
            <person name="Kyrpides N."/>
            <person name="Mavromatis K."/>
            <person name="Ovchinnikova G."/>
            <person name="Daligault H."/>
            <person name="Detter J.C."/>
            <person name="Han C."/>
            <person name="Tapia R."/>
            <person name="Larimer F."/>
            <person name="Land M."/>
            <person name="Hauser L."/>
            <person name="Markowitz V."/>
            <person name="Cheng J.-F."/>
            <person name="Hugenholtz P."/>
            <person name="Woyke T."/>
            <person name="Wu D."/>
            <person name="Spring S."/>
            <person name="Schueler E."/>
            <person name="Brambilla E."/>
            <person name="Klenk H.-P."/>
            <person name="Eisen J.A."/>
        </authorList>
    </citation>
    <scope>NUCLEOTIDE SEQUENCE</scope>
    <source>
        <strain evidence="2">DSM 4017</strain>
    </source>
</reference>
<dbReference type="GO" id="GO:0051539">
    <property type="term" value="F:4 iron, 4 sulfur cluster binding"/>
    <property type="evidence" value="ECO:0007669"/>
    <property type="project" value="TreeGrafter"/>
</dbReference>
<dbReference type="AlphaFoldDB" id="F7XL47"/>
<dbReference type="SUPFAM" id="SSF89360">
    <property type="entry name" value="HesB-like domain"/>
    <property type="match status" value="1"/>
</dbReference>
<organism evidence="2 3">
    <name type="scientific">Methanosalsum zhilinae (strain DSM 4017 / NBRC 107636 / OCM 62 / WeN5)</name>
    <name type="common">Methanohalophilus zhilinae</name>
    <dbReference type="NCBI Taxonomy" id="679901"/>
    <lineage>
        <taxon>Archaea</taxon>
        <taxon>Methanobacteriati</taxon>
        <taxon>Methanobacteriota</taxon>
        <taxon>Stenosarchaea group</taxon>
        <taxon>Methanomicrobia</taxon>
        <taxon>Methanosarcinales</taxon>
        <taxon>Methanosarcinaceae</taxon>
        <taxon>Methanosalsum</taxon>
    </lineage>
</organism>
<accession>F7XL47</accession>
<feature type="domain" description="Core" evidence="1">
    <location>
        <begin position="2"/>
        <end position="100"/>
    </location>
</feature>
<evidence type="ECO:0000259" key="1">
    <source>
        <dbReference type="Pfam" id="PF01521"/>
    </source>
</evidence>
<dbReference type="NCBIfam" id="TIGR00049">
    <property type="entry name" value="iron-sulfur cluster assembly accessory protein"/>
    <property type="match status" value="1"/>
</dbReference>
<dbReference type="PANTHER" id="PTHR43011">
    <property type="entry name" value="IRON-SULFUR CLUSTER ASSEMBLY 2 HOMOLOG, MITOCHONDRIAL"/>
    <property type="match status" value="1"/>
</dbReference>
<dbReference type="GO" id="GO:0016226">
    <property type="term" value="P:iron-sulfur cluster assembly"/>
    <property type="evidence" value="ECO:0007669"/>
    <property type="project" value="InterPro"/>
</dbReference>
<dbReference type="GO" id="GO:0051537">
    <property type="term" value="F:2 iron, 2 sulfur cluster binding"/>
    <property type="evidence" value="ECO:0007669"/>
    <property type="project" value="TreeGrafter"/>
</dbReference>
<dbReference type="RefSeq" id="WP_013897359.1">
    <property type="nucleotide sequence ID" value="NC_015676.1"/>
</dbReference>
<dbReference type="HOGENOM" id="CLU_069054_5_3_2"/>
<name>F7XL47_METZD</name>
<dbReference type="InterPro" id="IPR035903">
    <property type="entry name" value="HesB-like_dom_sf"/>
</dbReference>
<dbReference type="Pfam" id="PF01521">
    <property type="entry name" value="Fe-S_biosyn"/>
    <property type="match status" value="1"/>
</dbReference>
<dbReference type="EMBL" id="CP002101">
    <property type="protein sequence ID" value="AEH59920.1"/>
    <property type="molecule type" value="Genomic_DNA"/>
</dbReference>
<dbReference type="GeneID" id="10821631"/>
<dbReference type="OrthoDB" id="52656at2157"/>